<evidence type="ECO:0000313" key="2">
    <source>
        <dbReference type="EMBL" id="RKO89235.1"/>
    </source>
</evidence>
<feature type="non-terminal residue" evidence="2">
    <location>
        <position position="521"/>
    </location>
</feature>
<dbReference type="Proteomes" id="UP000269721">
    <property type="component" value="Unassembled WGS sequence"/>
</dbReference>
<organism evidence="2 3">
    <name type="scientific">Blyttiomyces helicus</name>
    <dbReference type="NCBI Taxonomy" id="388810"/>
    <lineage>
        <taxon>Eukaryota</taxon>
        <taxon>Fungi</taxon>
        <taxon>Fungi incertae sedis</taxon>
        <taxon>Chytridiomycota</taxon>
        <taxon>Chytridiomycota incertae sedis</taxon>
        <taxon>Chytridiomycetes</taxon>
        <taxon>Chytridiomycetes incertae sedis</taxon>
        <taxon>Blyttiomyces</taxon>
    </lineage>
</organism>
<accession>A0A4P9WC67</accession>
<reference evidence="3" key="1">
    <citation type="journal article" date="2018" name="Nat. Microbiol.">
        <title>Leveraging single-cell genomics to expand the fungal tree of life.</title>
        <authorList>
            <person name="Ahrendt S.R."/>
            <person name="Quandt C.A."/>
            <person name="Ciobanu D."/>
            <person name="Clum A."/>
            <person name="Salamov A."/>
            <person name="Andreopoulos B."/>
            <person name="Cheng J.F."/>
            <person name="Woyke T."/>
            <person name="Pelin A."/>
            <person name="Henrissat B."/>
            <person name="Reynolds N.K."/>
            <person name="Benny G.L."/>
            <person name="Smith M.E."/>
            <person name="James T.Y."/>
            <person name="Grigoriev I.V."/>
        </authorList>
    </citation>
    <scope>NUCLEOTIDE SEQUENCE [LARGE SCALE GENOMIC DNA]</scope>
</reference>
<feature type="non-terminal residue" evidence="2">
    <location>
        <position position="1"/>
    </location>
</feature>
<gene>
    <name evidence="2" type="ORF">BDK51DRAFT_42133</name>
</gene>
<feature type="region of interest" description="Disordered" evidence="1">
    <location>
        <begin position="1"/>
        <end position="36"/>
    </location>
</feature>
<evidence type="ECO:0000313" key="3">
    <source>
        <dbReference type="Proteomes" id="UP000269721"/>
    </source>
</evidence>
<evidence type="ECO:0000256" key="1">
    <source>
        <dbReference type="SAM" id="MobiDB-lite"/>
    </source>
</evidence>
<protein>
    <submittedName>
        <fullName evidence="2">Uncharacterized protein</fullName>
    </submittedName>
</protein>
<proteinExistence type="predicted"/>
<dbReference type="EMBL" id="KZ996210">
    <property type="protein sequence ID" value="RKO89235.1"/>
    <property type="molecule type" value="Genomic_DNA"/>
</dbReference>
<dbReference type="AlphaFoldDB" id="A0A4P9WC67"/>
<keyword evidence="3" id="KW-1185">Reference proteome</keyword>
<name>A0A4P9WC67_9FUNG</name>
<sequence>IADSAPEDVALATETPSAPPVLSNEPEGPNALPADETLAAADEVPTNVFAINTLEIEQNGLVQPVERAAASLADDPAFSYTPDDDHTFDAAVETTLDEELATLSFAPGQAAVGEEEPAFELDLALPSDVAEAGEELVPTEVAETDDKDVVLTAVTETDEEPHFCVAELAHNSEPFSSTATEITVQVDAVVAEMEPELPVLEFKGDGTSFADAVQDVSAQVVTALSSTLEIQFVRKDISVPTLSPTPATDVDVTVPFAFSLPVAGGSPHFLPKGVEETDQLKSPLTVEAPALPADQTEPVDLETPAAELPDTQTGELKFAAEIPSLIPVEIARALPEIEAVSFEDVAGEEQVGSPWLKDDASADAAAEAIFAEKAEILDSAAIREEAEAAEVEASFAEEAGSFAVEDAYAAISDISNEINEFEVSPVPEPAIGCEVDTPAADETNRRGSSVTVADAAAASTLIPSSDHADVDKGEVELVETEVEVEPVEAEVEAELIEAEVPVEIADEVDAPTAEVAHADET</sequence>